<feature type="chain" id="PRO_5012278509" evidence="2">
    <location>
        <begin position="28"/>
        <end position="503"/>
    </location>
</feature>
<dbReference type="PANTHER" id="PTHR43405">
    <property type="entry name" value="GLYCOSYL HYDROLASE DIGH"/>
    <property type="match status" value="1"/>
</dbReference>
<gene>
    <name evidence="4" type="ORF">SAMN02745205_01228</name>
</gene>
<sequence length="503" mass="57789">MKRLIVLTALTVSTLMCGQAVGASAQAQPDSIITKKYEVRAVWLTTIFNLDWPKRPAQTQKDEKRQQQELSAFLDRLYNAGINTVYLQVRGRGDLIYPSSIEPISPAIKGKYLPSLSYDPLKYAIDECHKRGMRVHAWLVTLPLGSASYVKTLGSNAYVKNNPRHCLKYQGEWYMDPSSEETIKHLRKIVKELACKYEIDGVQLDYIRYPSNKDDFPDRQTYARSGSRLSKEEWRKANINRIVSGIYEQVKAIRPEIEVSASPLGKYREVKSLGEVGWTALESVHQDPLQWEKETKIDALAPMLYYKEKLFYPFVEDWTNVFKTPIIVGLGSYRLMKGEGNWKLDEVLAQVRYVQQHEKTSGMAFFRADQVVSPTFGLYEQLKDSLFVRPTLPLKAEGRASDTKPSQIEIKEQKDGLHLSWQYDASRDERVMYVIYVSTNEEVNVDRGSHMVARSLTNEILIPWKQIPQDSLITFTISVYNVRNGKETVSAEKHAYYRTSDPK</sequence>
<keyword evidence="1 2" id="KW-0732">Signal</keyword>
<evidence type="ECO:0000313" key="4">
    <source>
        <dbReference type="EMBL" id="SJZ56656.1"/>
    </source>
</evidence>
<dbReference type="AlphaFoldDB" id="A0A1T4LPV2"/>
<dbReference type="Pfam" id="PF02638">
    <property type="entry name" value="GHL10"/>
    <property type="match status" value="1"/>
</dbReference>
<name>A0A1T4LPV2_PORCN</name>
<dbReference type="InterPro" id="IPR003790">
    <property type="entry name" value="GHL10"/>
</dbReference>
<dbReference type="Proteomes" id="UP000189956">
    <property type="component" value="Unassembled WGS sequence"/>
</dbReference>
<dbReference type="RefSeq" id="WP_159442736.1">
    <property type="nucleotide sequence ID" value="NZ_FUWL01000008.1"/>
</dbReference>
<organism evidence="4 5">
    <name type="scientific">Porphyromonas cangingivalis</name>
    <dbReference type="NCBI Taxonomy" id="36874"/>
    <lineage>
        <taxon>Bacteria</taxon>
        <taxon>Pseudomonadati</taxon>
        <taxon>Bacteroidota</taxon>
        <taxon>Bacteroidia</taxon>
        <taxon>Bacteroidales</taxon>
        <taxon>Porphyromonadaceae</taxon>
        <taxon>Porphyromonas</taxon>
    </lineage>
</organism>
<proteinExistence type="predicted"/>
<dbReference type="InterPro" id="IPR052177">
    <property type="entry name" value="Divisome_Glycosyl_Hydrolase"/>
</dbReference>
<evidence type="ECO:0000256" key="2">
    <source>
        <dbReference type="SAM" id="SignalP"/>
    </source>
</evidence>
<dbReference type="CDD" id="cd00551">
    <property type="entry name" value="AmyAc_family"/>
    <property type="match status" value="1"/>
</dbReference>
<accession>A0A1T4LPV2</accession>
<evidence type="ECO:0000259" key="3">
    <source>
        <dbReference type="Pfam" id="PF02638"/>
    </source>
</evidence>
<protein>
    <submittedName>
        <fullName evidence="4">Uncharacterized lipoprotein YddW, UPF0748 family</fullName>
    </submittedName>
</protein>
<keyword evidence="4" id="KW-0449">Lipoprotein</keyword>
<dbReference type="Gene3D" id="3.20.20.80">
    <property type="entry name" value="Glycosidases"/>
    <property type="match status" value="1"/>
</dbReference>
<dbReference type="PANTHER" id="PTHR43405:SF1">
    <property type="entry name" value="GLYCOSYL HYDROLASE DIGH"/>
    <property type="match status" value="1"/>
</dbReference>
<reference evidence="4 5" key="1">
    <citation type="submission" date="2017-02" db="EMBL/GenBank/DDBJ databases">
        <authorList>
            <person name="Peterson S.W."/>
        </authorList>
    </citation>
    <scope>NUCLEOTIDE SEQUENCE [LARGE SCALE GENOMIC DNA]</scope>
    <source>
        <strain evidence="4 5">ATCC 700135</strain>
    </source>
</reference>
<evidence type="ECO:0000256" key="1">
    <source>
        <dbReference type="ARBA" id="ARBA00022729"/>
    </source>
</evidence>
<dbReference type="InterPro" id="IPR017853">
    <property type="entry name" value="GH"/>
</dbReference>
<dbReference type="EMBL" id="FUWL01000008">
    <property type="protein sequence ID" value="SJZ56656.1"/>
    <property type="molecule type" value="Genomic_DNA"/>
</dbReference>
<dbReference type="SUPFAM" id="SSF51445">
    <property type="entry name" value="(Trans)glycosidases"/>
    <property type="match status" value="1"/>
</dbReference>
<feature type="domain" description="Glycosyl hydrolase-like 10" evidence="3">
    <location>
        <begin position="38"/>
        <end position="307"/>
    </location>
</feature>
<feature type="signal peptide" evidence="2">
    <location>
        <begin position="1"/>
        <end position="27"/>
    </location>
</feature>
<evidence type="ECO:0000313" key="5">
    <source>
        <dbReference type="Proteomes" id="UP000189956"/>
    </source>
</evidence>